<dbReference type="GO" id="GO:0006355">
    <property type="term" value="P:regulation of DNA-templated transcription"/>
    <property type="evidence" value="ECO:0007669"/>
    <property type="project" value="InterPro"/>
</dbReference>
<evidence type="ECO:0000256" key="7">
    <source>
        <dbReference type="SAM" id="MobiDB-lite"/>
    </source>
</evidence>
<dbReference type="PANTHER" id="PTHR35401">
    <property type="entry name" value="COPG FAMILY HELIX-TURN-HELIX PROTEIN-RELATED-RELATED"/>
    <property type="match status" value="1"/>
</dbReference>
<evidence type="ECO:0000256" key="4">
    <source>
        <dbReference type="ARBA" id="ARBA00023125"/>
    </source>
</evidence>
<feature type="compositionally biased region" description="Low complexity" evidence="7">
    <location>
        <begin position="90"/>
        <end position="100"/>
    </location>
</feature>
<evidence type="ECO:0000256" key="6">
    <source>
        <dbReference type="ARBA" id="ARBA00049988"/>
    </source>
</evidence>
<dbReference type="Pfam" id="PF08681">
    <property type="entry name" value="TacA1"/>
    <property type="match status" value="1"/>
</dbReference>
<evidence type="ECO:0000256" key="2">
    <source>
        <dbReference type="ARBA" id="ARBA00022649"/>
    </source>
</evidence>
<dbReference type="Proteomes" id="UP000198802">
    <property type="component" value="Unassembled WGS sequence"/>
</dbReference>
<evidence type="ECO:0000256" key="5">
    <source>
        <dbReference type="ARBA" id="ARBA00023163"/>
    </source>
</evidence>
<feature type="region of interest" description="Disordered" evidence="7">
    <location>
        <begin position="72"/>
        <end position="100"/>
    </location>
</feature>
<accession>A0A0S4QEA8</accession>
<reference evidence="9" key="1">
    <citation type="submission" date="2015-11" db="EMBL/GenBank/DDBJ databases">
        <authorList>
            <person name="Varghese N."/>
        </authorList>
    </citation>
    <scope>NUCLEOTIDE SEQUENCE [LARGE SCALE GENOMIC DNA]</scope>
    <source>
        <strain evidence="9">DSM 45899</strain>
    </source>
</reference>
<keyword evidence="1" id="KW-0678">Repressor</keyword>
<dbReference type="PANTHER" id="PTHR35401:SF1">
    <property type="entry name" value="CYTOPLASMIC PROTEIN"/>
    <property type="match status" value="1"/>
</dbReference>
<dbReference type="RefSeq" id="WP_091270664.1">
    <property type="nucleotide sequence ID" value="NZ_FAOZ01000001.1"/>
</dbReference>
<dbReference type="InterPro" id="IPR014795">
    <property type="entry name" value="TacA_1-like"/>
</dbReference>
<comment type="similarity">
    <text evidence="6">Belongs to the TacA antitoxin family.</text>
</comment>
<evidence type="ECO:0000256" key="1">
    <source>
        <dbReference type="ARBA" id="ARBA00022491"/>
    </source>
</evidence>
<dbReference type="SUPFAM" id="SSF47598">
    <property type="entry name" value="Ribbon-helix-helix"/>
    <property type="match status" value="1"/>
</dbReference>
<proteinExistence type="inferred from homology"/>
<keyword evidence="2" id="KW-1277">Toxin-antitoxin system</keyword>
<keyword evidence="5" id="KW-0804">Transcription</keyword>
<keyword evidence="3" id="KW-0805">Transcription regulation</keyword>
<protein>
    <submittedName>
        <fullName evidence="8">Uncharacterized conserved protein, DUF1778 family</fullName>
    </submittedName>
</protein>
<evidence type="ECO:0000256" key="3">
    <source>
        <dbReference type="ARBA" id="ARBA00023015"/>
    </source>
</evidence>
<dbReference type="AlphaFoldDB" id="A0A0S4QEA8"/>
<dbReference type="EMBL" id="FAOZ01000001">
    <property type="protein sequence ID" value="CUU53767.1"/>
    <property type="molecule type" value="Genomic_DNA"/>
</dbReference>
<dbReference type="InterPro" id="IPR010985">
    <property type="entry name" value="Ribbon_hlx_hlx"/>
</dbReference>
<name>A0A0S4QEA8_9ACTN</name>
<sequence length="100" mass="10990">MTSAGDEKITCDLPEDDAEIIRSAADAEGLSLAMFAVESMRRHARDVLADRRLFRVAESAWAELEAMLQAPPADNPRMRRLLDEEPGEQPPGQQSGQPDA</sequence>
<keyword evidence="9" id="KW-1185">Reference proteome</keyword>
<dbReference type="GO" id="GO:0003677">
    <property type="term" value="F:DNA binding"/>
    <property type="evidence" value="ECO:0007669"/>
    <property type="project" value="UniProtKB-KW"/>
</dbReference>
<evidence type="ECO:0000313" key="8">
    <source>
        <dbReference type="EMBL" id="CUU53767.1"/>
    </source>
</evidence>
<gene>
    <name evidence="8" type="ORF">Ga0074812_101265</name>
</gene>
<organism evidence="8 9">
    <name type="scientific">Parafrankia irregularis</name>
    <dbReference type="NCBI Taxonomy" id="795642"/>
    <lineage>
        <taxon>Bacteria</taxon>
        <taxon>Bacillati</taxon>
        <taxon>Actinomycetota</taxon>
        <taxon>Actinomycetes</taxon>
        <taxon>Frankiales</taxon>
        <taxon>Frankiaceae</taxon>
        <taxon>Parafrankia</taxon>
    </lineage>
</organism>
<evidence type="ECO:0000313" key="9">
    <source>
        <dbReference type="Proteomes" id="UP000198802"/>
    </source>
</evidence>
<dbReference type="Gene3D" id="1.20.5.780">
    <property type="entry name" value="Single helix bin"/>
    <property type="match status" value="1"/>
</dbReference>
<keyword evidence="4" id="KW-0238">DNA-binding</keyword>